<gene>
    <name evidence="2" type="ORF">KIH27_15345</name>
</gene>
<name>A0ABS5RPV7_9MYCO</name>
<protein>
    <submittedName>
        <fullName evidence="2">RES family NAD+ phosphorylase</fullName>
    </submittedName>
</protein>
<keyword evidence="3" id="KW-1185">Reference proteome</keyword>
<dbReference type="RefSeq" id="WP_214093823.1">
    <property type="nucleotide sequence ID" value="NZ_JAHCLR010000033.1"/>
</dbReference>
<proteinExistence type="predicted"/>
<dbReference type="Pfam" id="PF08808">
    <property type="entry name" value="RES"/>
    <property type="match status" value="1"/>
</dbReference>
<accession>A0ABS5RPV7</accession>
<feature type="domain" description="RES" evidence="1">
    <location>
        <begin position="30"/>
        <end position="179"/>
    </location>
</feature>
<sequence length="208" mass="23404">MPELPAGYSAPLPEARPTGLRRRRITAGTPLWRLDAEHPDAWTWTGFPEPRYRFDSAAGAFRTRYAATDLVGAFRERYRLSGMLIPADHAGHRLIGLTAARHLRVLDLRTDRNLDALGVDDQISTGQHPAVWATCQHLADAVARWWPEPDERPDAVVYRSRTTPETSVNYAFFGVDPFAVESWPLARRTDVLANLVLRHGFTVGFEFG</sequence>
<evidence type="ECO:0000313" key="2">
    <source>
        <dbReference type="EMBL" id="MBS9534964.1"/>
    </source>
</evidence>
<comment type="caution">
    <text evidence="2">The sequence shown here is derived from an EMBL/GenBank/DDBJ whole genome shotgun (WGS) entry which is preliminary data.</text>
</comment>
<dbReference type="Proteomes" id="UP001519535">
    <property type="component" value="Unassembled WGS sequence"/>
</dbReference>
<organism evidence="2 3">
    <name type="scientific">Mycolicibacter acidiphilus</name>
    <dbReference type="NCBI Taxonomy" id="2835306"/>
    <lineage>
        <taxon>Bacteria</taxon>
        <taxon>Bacillati</taxon>
        <taxon>Actinomycetota</taxon>
        <taxon>Actinomycetes</taxon>
        <taxon>Mycobacteriales</taxon>
        <taxon>Mycobacteriaceae</taxon>
        <taxon>Mycolicibacter</taxon>
    </lineage>
</organism>
<evidence type="ECO:0000259" key="1">
    <source>
        <dbReference type="Pfam" id="PF08808"/>
    </source>
</evidence>
<evidence type="ECO:0000313" key="3">
    <source>
        <dbReference type="Proteomes" id="UP001519535"/>
    </source>
</evidence>
<reference evidence="2 3" key="1">
    <citation type="submission" date="2021-05" db="EMBL/GenBank/DDBJ databases">
        <title>Mycobacterium acidophilum sp. nov., an extremely acid-tolerant member of the genus Mycobacterium.</title>
        <authorList>
            <person name="Xia J."/>
        </authorList>
    </citation>
    <scope>NUCLEOTIDE SEQUENCE [LARGE SCALE GENOMIC DNA]</scope>
    <source>
        <strain evidence="2 3">M1</strain>
    </source>
</reference>
<dbReference type="EMBL" id="JAHCLR010000033">
    <property type="protein sequence ID" value="MBS9534964.1"/>
    <property type="molecule type" value="Genomic_DNA"/>
</dbReference>
<dbReference type="InterPro" id="IPR014914">
    <property type="entry name" value="RES_dom"/>
</dbReference>